<dbReference type="Gene3D" id="3.40.50.12170">
    <property type="entry name" value="Uncharacterised protein PF07075, DUF1343"/>
    <property type="match status" value="1"/>
</dbReference>
<keyword evidence="4" id="KW-1185">Reference proteome</keyword>
<dbReference type="GO" id="GO:0033922">
    <property type="term" value="F:peptidoglycan beta-N-acetylmuramidase activity"/>
    <property type="evidence" value="ECO:0007669"/>
    <property type="project" value="InterPro"/>
</dbReference>
<dbReference type="Pfam" id="PF20732">
    <property type="entry name" value="NamZ_C"/>
    <property type="match status" value="1"/>
</dbReference>
<dbReference type="PIRSF" id="PIRSF016719">
    <property type="entry name" value="UCP016719"/>
    <property type="match status" value="1"/>
</dbReference>
<evidence type="ECO:0000313" key="4">
    <source>
        <dbReference type="Proteomes" id="UP000324194"/>
    </source>
</evidence>
<dbReference type="InterPro" id="IPR048503">
    <property type="entry name" value="NamZ_C"/>
</dbReference>
<organism evidence="3 4">
    <name type="scientific">Aquicella siphonis</name>
    <dbReference type="NCBI Taxonomy" id="254247"/>
    <lineage>
        <taxon>Bacteria</taxon>
        <taxon>Pseudomonadati</taxon>
        <taxon>Pseudomonadota</taxon>
        <taxon>Gammaproteobacteria</taxon>
        <taxon>Legionellales</taxon>
        <taxon>Coxiellaceae</taxon>
        <taxon>Aquicella</taxon>
    </lineage>
</organism>
<evidence type="ECO:0000259" key="1">
    <source>
        <dbReference type="Pfam" id="PF07075"/>
    </source>
</evidence>
<feature type="domain" description="Peptidoglycan beta-N-acetylmuramidase NamZ C-terminal" evidence="2">
    <location>
        <begin position="250"/>
        <end position="389"/>
    </location>
</feature>
<dbReference type="KEGG" id="asip:AQUSIP_09700"/>
<sequence length="393" mass="44222">MKKTIFLLVFLLGCLGLTVWSPIQPGAEQTALYLPLLQGKKVGVFANHSSRVGNAHLVDMLRSHGIQVTKIFVPEHGFRGDADDGDKIENSKDAKTGIPIISLYGRKVKPAPSDLEDVDVLIFDIQDVGVRFYTFISSLQRLMEAAVENDKPLIILDRPNPNGFYVDGPVMNPKYKSFTGMQPIPIVHGMTVGEYAKMLVGEEWLEVKPRSKAKFLKLTVIPNAHYSHKSLYEPPVAPSPNLPDIQSIYWYPSIGMMEGTAISVGRGTDTPFQVFGHPAIKTAFSFKPTSRTGARHPSYENKICHGWNLGGTRRETLKKIGGKLQIRYIMEAYRAFPDKKRFFAIGESDSDMNTLMRQIRDGVSESDIRKSWEPRLSAFKLIRKQYLLYPDFE</sequence>
<evidence type="ECO:0008006" key="5">
    <source>
        <dbReference type="Google" id="ProtNLM"/>
    </source>
</evidence>
<protein>
    <recommendedName>
        <fullName evidence="5">DUF1343 domain-containing protein</fullName>
    </recommendedName>
</protein>
<dbReference type="OrthoDB" id="9801061at2"/>
<dbReference type="Proteomes" id="UP000324194">
    <property type="component" value="Chromosome 1"/>
</dbReference>
<evidence type="ECO:0000259" key="2">
    <source>
        <dbReference type="Pfam" id="PF20732"/>
    </source>
</evidence>
<dbReference type="Pfam" id="PF07075">
    <property type="entry name" value="NamZ_N"/>
    <property type="match status" value="1"/>
</dbReference>
<feature type="domain" description="Peptidoglycan beta-N-acetylmuramidase NamZ N-terminal" evidence="1">
    <location>
        <begin position="42"/>
        <end position="245"/>
    </location>
</feature>
<evidence type="ECO:0000313" key="3">
    <source>
        <dbReference type="EMBL" id="VVC75680.1"/>
    </source>
</evidence>
<dbReference type="Gene3D" id="3.90.1150.140">
    <property type="match status" value="1"/>
</dbReference>
<dbReference type="RefSeq" id="WP_148338965.1">
    <property type="nucleotide sequence ID" value="NZ_LR699119.1"/>
</dbReference>
<name>A0A5E4PFB9_9COXI</name>
<dbReference type="PANTHER" id="PTHR42915:SF1">
    <property type="entry name" value="PEPTIDOGLYCAN BETA-N-ACETYLMURAMIDASE NAMZ"/>
    <property type="match status" value="1"/>
</dbReference>
<gene>
    <name evidence="3" type="ORF">AQUSIP_09700</name>
</gene>
<dbReference type="InterPro" id="IPR048502">
    <property type="entry name" value="NamZ_N"/>
</dbReference>
<dbReference type="AlphaFoldDB" id="A0A5E4PFB9"/>
<accession>A0A5E4PFB9</accession>
<dbReference type="EMBL" id="LR699119">
    <property type="protein sequence ID" value="VVC75680.1"/>
    <property type="molecule type" value="Genomic_DNA"/>
</dbReference>
<reference evidence="3 4" key="1">
    <citation type="submission" date="2019-08" db="EMBL/GenBank/DDBJ databases">
        <authorList>
            <person name="Guy L."/>
        </authorList>
    </citation>
    <scope>NUCLEOTIDE SEQUENCE [LARGE SCALE GENOMIC DNA]</scope>
    <source>
        <strain evidence="3 4">SGT-108</strain>
    </source>
</reference>
<dbReference type="InterPro" id="IPR008302">
    <property type="entry name" value="NamZ"/>
</dbReference>
<proteinExistence type="predicted"/>
<dbReference type="PANTHER" id="PTHR42915">
    <property type="entry name" value="HYPOTHETICAL 460 KDA PROTEIN IN FEUA-SIGW INTERGENIC REGION [PRECURSOR]"/>
    <property type="match status" value="1"/>
</dbReference>